<feature type="region of interest" description="Disordered" evidence="1">
    <location>
        <begin position="63"/>
        <end position="84"/>
    </location>
</feature>
<evidence type="ECO:0000313" key="3">
    <source>
        <dbReference type="Proteomes" id="UP000076078"/>
    </source>
</evidence>
<name>A0A151Z9W9_TIELA</name>
<dbReference type="Proteomes" id="UP000076078">
    <property type="component" value="Unassembled WGS sequence"/>
</dbReference>
<sequence length="96" mass="11376">MNRLIGNRRIVGLLQWRVNNLPSRPMRNETYKIEQHIKERETALEDEYVRRTEMENIKLLNNQKKNQKHKKVNDSKKDTSKITGKVGKLTDSGIIF</sequence>
<dbReference type="FunCoup" id="A0A151Z9W9">
    <property type="interactions" value="425"/>
</dbReference>
<accession>A0A151Z9W9</accession>
<dbReference type="EMBL" id="LODT01000037">
    <property type="protein sequence ID" value="KYQ90747.1"/>
    <property type="molecule type" value="Genomic_DNA"/>
</dbReference>
<dbReference type="OMA" id="YVRRTEM"/>
<evidence type="ECO:0000256" key="1">
    <source>
        <dbReference type="SAM" id="MobiDB-lite"/>
    </source>
</evidence>
<dbReference type="AlphaFoldDB" id="A0A151Z9W9"/>
<evidence type="ECO:0000313" key="2">
    <source>
        <dbReference type="EMBL" id="KYQ90747.1"/>
    </source>
</evidence>
<reference evidence="2 3" key="1">
    <citation type="submission" date="2015-12" db="EMBL/GenBank/DDBJ databases">
        <title>Dictyostelia acquired genes for synthesis and detection of signals that induce cell-type specialization by lateral gene transfer from prokaryotes.</title>
        <authorList>
            <person name="Gloeckner G."/>
            <person name="Schaap P."/>
        </authorList>
    </citation>
    <scope>NUCLEOTIDE SEQUENCE [LARGE SCALE GENOMIC DNA]</scope>
    <source>
        <strain evidence="2 3">TK</strain>
    </source>
</reference>
<gene>
    <name evidence="2" type="ORF">DLAC_09384</name>
</gene>
<organism evidence="2 3">
    <name type="scientific">Tieghemostelium lacteum</name>
    <name type="common">Slime mold</name>
    <name type="synonym">Dictyostelium lacteum</name>
    <dbReference type="NCBI Taxonomy" id="361077"/>
    <lineage>
        <taxon>Eukaryota</taxon>
        <taxon>Amoebozoa</taxon>
        <taxon>Evosea</taxon>
        <taxon>Eumycetozoa</taxon>
        <taxon>Dictyostelia</taxon>
        <taxon>Dictyosteliales</taxon>
        <taxon>Raperosteliaceae</taxon>
        <taxon>Tieghemostelium</taxon>
    </lineage>
</organism>
<protein>
    <submittedName>
        <fullName evidence="2">Putative nuclease</fullName>
    </submittedName>
</protein>
<comment type="caution">
    <text evidence="2">The sequence shown here is derived from an EMBL/GenBank/DDBJ whole genome shotgun (WGS) entry which is preliminary data.</text>
</comment>
<proteinExistence type="predicted"/>
<dbReference type="InParanoid" id="A0A151Z9W9"/>
<keyword evidence="3" id="KW-1185">Reference proteome</keyword>